<dbReference type="HOGENOM" id="CLU_105533_1_1_1"/>
<dbReference type="Proteomes" id="UP000054279">
    <property type="component" value="Unassembled WGS sequence"/>
</dbReference>
<protein>
    <submittedName>
        <fullName evidence="1">Uncharacterized protein</fullName>
    </submittedName>
</protein>
<sequence length="79" mass="9176">YFCEDLTNEEMDIICGVYYVYTGSGLQGENQSWWPKQNIWEGGGLNIGYWSNDCEVWYQNRLADIKAGKAKLKTAAEWR</sequence>
<name>A0A0C9VNA9_SPHS4</name>
<evidence type="ECO:0000313" key="1">
    <source>
        <dbReference type="EMBL" id="KIJ39515.1"/>
    </source>
</evidence>
<reference evidence="1 2" key="1">
    <citation type="submission" date="2014-06" db="EMBL/GenBank/DDBJ databases">
        <title>Evolutionary Origins and Diversification of the Mycorrhizal Mutualists.</title>
        <authorList>
            <consortium name="DOE Joint Genome Institute"/>
            <consortium name="Mycorrhizal Genomics Consortium"/>
            <person name="Kohler A."/>
            <person name="Kuo A."/>
            <person name="Nagy L.G."/>
            <person name="Floudas D."/>
            <person name="Copeland A."/>
            <person name="Barry K.W."/>
            <person name="Cichocki N."/>
            <person name="Veneault-Fourrey C."/>
            <person name="LaButti K."/>
            <person name="Lindquist E.A."/>
            <person name="Lipzen A."/>
            <person name="Lundell T."/>
            <person name="Morin E."/>
            <person name="Murat C."/>
            <person name="Riley R."/>
            <person name="Ohm R."/>
            <person name="Sun H."/>
            <person name="Tunlid A."/>
            <person name="Henrissat B."/>
            <person name="Grigoriev I.V."/>
            <person name="Hibbett D.S."/>
            <person name="Martin F."/>
        </authorList>
    </citation>
    <scope>NUCLEOTIDE SEQUENCE [LARGE SCALE GENOMIC DNA]</scope>
    <source>
        <strain evidence="1 2">SS14</strain>
    </source>
</reference>
<dbReference type="OrthoDB" id="3270336at2759"/>
<organism evidence="1 2">
    <name type="scientific">Sphaerobolus stellatus (strain SS14)</name>
    <dbReference type="NCBI Taxonomy" id="990650"/>
    <lineage>
        <taxon>Eukaryota</taxon>
        <taxon>Fungi</taxon>
        <taxon>Dikarya</taxon>
        <taxon>Basidiomycota</taxon>
        <taxon>Agaricomycotina</taxon>
        <taxon>Agaricomycetes</taxon>
        <taxon>Phallomycetidae</taxon>
        <taxon>Geastrales</taxon>
        <taxon>Sphaerobolaceae</taxon>
        <taxon>Sphaerobolus</taxon>
    </lineage>
</organism>
<evidence type="ECO:0000313" key="2">
    <source>
        <dbReference type="Proteomes" id="UP000054279"/>
    </source>
</evidence>
<proteinExistence type="predicted"/>
<accession>A0A0C9VNA9</accession>
<keyword evidence="2" id="KW-1185">Reference proteome</keyword>
<feature type="non-terminal residue" evidence="1">
    <location>
        <position position="1"/>
    </location>
</feature>
<dbReference type="AlphaFoldDB" id="A0A0C9VNA9"/>
<feature type="non-terminal residue" evidence="1">
    <location>
        <position position="79"/>
    </location>
</feature>
<dbReference type="EMBL" id="KN837151">
    <property type="protein sequence ID" value="KIJ39515.1"/>
    <property type="molecule type" value="Genomic_DNA"/>
</dbReference>
<gene>
    <name evidence="1" type="ORF">M422DRAFT_93367</name>
</gene>